<dbReference type="InterPro" id="IPR050640">
    <property type="entry name" value="Bact_2-comp_sensor_kinase"/>
</dbReference>
<feature type="transmembrane region" description="Helical" evidence="1">
    <location>
        <begin position="48"/>
        <end position="70"/>
    </location>
</feature>
<name>A0A1H8IWX2_9BACT</name>
<proteinExistence type="predicted"/>
<protein>
    <submittedName>
        <fullName evidence="3">Histidine kinase</fullName>
    </submittedName>
</protein>
<dbReference type="GO" id="GO:0016020">
    <property type="term" value="C:membrane"/>
    <property type="evidence" value="ECO:0007669"/>
    <property type="project" value="InterPro"/>
</dbReference>
<feature type="domain" description="Signal transduction histidine kinase internal region" evidence="2">
    <location>
        <begin position="178"/>
        <end position="257"/>
    </location>
</feature>
<feature type="transmembrane region" description="Helical" evidence="1">
    <location>
        <begin position="82"/>
        <end position="101"/>
    </location>
</feature>
<dbReference type="GO" id="GO:0000155">
    <property type="term" value="F:phosphorelay sensor kinase activity"/>
    <property type="evidence" value="ECO:0007669"/>
    <property type="project" value="InterPro"/>
</dbReference>
<evidence type="ECO:0000256" key="1">
    <source>
        <dbReference type="SAM" id="Phobius"/>
    </source>
</evidence>
<evidence type="ECO:0000259" key="2">
    <source>
        <dbReference type="Pfam" id="PF06580"/>
    </source>
</evidence>
<dbReference type="InterPro" id="IPR010559">
    <property type="entry name" value="Sig_transdc_His_kin_internal"/>
</dbReference>
<keyword evidence="4" id="KW-1185">Reference proteome</keyword>
<feature type="transmembrane region" description="Helical" evidence="1">
    <location>
        <begin position="121"/>
        <end position="144"/>
    </location>
</feature>
<dbReference type="AlphaFoldDB" id="A0A1H8IWX2"/>
<evidence type="ECO:0000313" key="4">
    <source>
        <dbReference type="Proteomes" id="UP000198984"/>
    </source>
</evidence>
<accession>A0A1H8IWX2</accession>
<dbReference type="Pfam" id="PF06580">
    <property type="entry name" value="His_kinase"/>
    <property type="match status" value="1"/>
</dbReference>
<dbReference type="Gene3D" id="3.30.565.10">
    <property type="entry name" value="Histidine kinase-like ATPase, C-terminal domain"/>
    <property type="match status" value="1"/>
</dbReference>
<keyword evidence="3" id="KW-0418">Kinase</keyword>
<dbReference type="Proteomes" id="UP000198984">
    <property type="component" value="Unassembled WGS sequence"/>
</dbReference>
<dbReference type="EMBL" id="FOBB01000012">
    <property type="protein sequence ID" value="SEN72962.1"/>
    <property type="molecule type" value="Genomic_DNA"/>
</dbReference>
<organism evidence="3 4">
    <name type="scientific">Chitinophaga rupis</name>
    <dbReference type="NCBI Taxonomy" id="573321"/>
    <lineage>
        <taxon>Bacteria</taxon>
        <taxon>Pseudomonadati</taxon>
        <taxon>Bacteroidota</taxon>
        <taxon>Chitinophagia</taxon>
        <taxon>Chitinophagales</taxon>
        <taxon>Chitinophagaceae</taxon>
        <taxon>Chitinophaga</taxon>
    </lineage>
</organism>
<sequence>MTDVATIIPDEPRHKSLINRLGLHILVWVLYFFYENGIVMIIEPSQVTLFSTLIFFILNAFIFYVNTYLILPYTFGRKRAPLLVLLTFLLCVLYLALNYMITHNLESHEIPTLYTIQTIKSFILLRVFRFIYFISLSYGYYLALNTIAKERQLRKLDKLRIEESRRQASLEKEILSTELSYLRYQIHPHFLFNTLSFIYTQVRTVSATASKSVMLLSDIMRYALDNHDEEGKVELEREIQHIINLVEIHQLRFNNELYTEIKIGEPVEFKFRRIAPLLLITFVENAFKYGDLQDAAHPLQVNIYMNDGQLHFFIRNKKKVPFPSGISGGIGLANVKKRLNLMYNNDQYKLDIEEDSNLYTVTLNLNL</sequence>
<keyword evidence="3" id="KW-0808">Transferase</keyword>
<feature type="transmembrane region" description="Helical" evidence="1">
    <location>
        <begin position="21"/>
        <end position="42"/>
    </location>
</feature>
<dbReference type="PANTHER" id="PTHR34220">
    <property type="entry name" value="SENSOR HISTIDINE KINASE YPDA"/>
    <property type="match status" value="1"/>
</dbReference>
<keyword evidence="1" id="KW-0812">Transmembrane</keyword>
<gene>
    <name evidence="3" type="ORF">SAMN04488505_112109</name>
</gene>
<keyword evidence="1" id="KW-0472">Membrane</keyword>
<dbReference type="InterPro" id="IPR036890">
    <property type="entry name" value="HATPase_C_sf"/>
</dbReference>
<evidence type="ECO:0000313" key="3">
    <source>
        <dbReference type="EMBL" id="SEN72962.1"/>
    </source>
</evidence>
<keyword evidence="1" id="KW-1133">Transmembrane helix</keyword>
<dbReference type="PANTHER" id="PTHR34220:SF7">
    <property type="entry name" value="SENSOR HISTIDINE KINASE YPDA"/>
    <property type="match status" value="1"/>
</dbReference>
<reference evidence="3 4" key="1">
    <citation type="submission" date="2016-10" db="EMBL/GenBank/DDBJ databases">
        <authorList>
            <person name="de Groot N.N."/>
        </authorList>
    </citation>
    <scope>NUCLEOTIDE SEQUENCE [LARGE SCALE GENOMIC DNA]</scope>
    <source>
        <strain evidence="3 4">DSM 21039</strain>
    </source>
</reference>
<dbReference type="STRING" id="573321.SAMN04488505_112109"/>